<feature type="transmembrane region" description="Helical" evidence="3">
    <location>
        <begin position="276"/>
        <end position="294"/>
    </location>
</feature>
<dbReference type="PANTHER" id="PTHR44227:SF3">
    <property type="entry name" value="PROTEIN O-MANNOSYL-TRANSFERASE TMTC4"/>
    <property type="match status" value="1"/>
</dbReference>
<feature type="transmembrane region" description="Helical" evidence="3">
    <location>
        <begin position="362"/>
        <end position="384"/>
    </location>
</feature>
<keyword evidence="2" id="KW-0802">TPR repeat</keyword>
<feature type="transmembrane region" description="Helical" evidence="3">
    <location>
        <begin position="314"/>
        <end position="342"/>
    </location>
</feature>
<organism evidence="4">
    <name type="scientific">hydrothermal vent metagenome</name>
    <dbReference type="NCBI Taxonomy" id="652676"/>
    <lineage>
        <taxon>unclassified sequences</taxon>
        <taxon>metagenomes</taxon>
        <taxon>ecological metagenomes</taxon>
    </lineage>
</organism>
<feature type="transmembrane region" description="Helical" evidence="3">
    <location>
        <begin position="390"/>
        <end position="411"/>
    </location>
</feature>
<name>A0A3B0UWA7_9ZZZZ</name>
<evidence type="ECO:0000256" key="3">
    <source>
        <dbReference type="SAM" id="Phobius"/>
    </source>
</evidence>
<gene>
    <name evidence="4" type="ORF">MNBD_DELTA02-145</name>
</gene>
<dbReference type="EMBL" id="UOEZ01000021">
    <property type="protein sequence ID" value="VAW35221.1"/>
    <property type="molecule type" value="Genomic_DNA"/>
</dbReference>
<feature type="transmembrane region" description="Helical" evidence="3">
    <location>
        <begin position="147"/>
        <end position="165"/>
    </location>
</feature>
<keyword evidence="1" id="KW-0677">Repeat</keyword>
<feature type="transmembrane region" description="Helical" evidence="3">
    <location>
        <begin position="88"/>
        <end position="107"/>
    </location>
</feature>
<keyword evidence="3" id="KW-0472">Membrane</keyword>
<reference evidence="4" key="1">
    <citation type="submission" date="2018-06" db="EMBL/GenBank/DDBJ databases">
        <authorList>
            <person name="Zhirakovskaya E."/>
        </authorList>
    </citation>
    <scope>NUCLEOTIDE SEQUENCE</scope>
</reference>
<proteinExistence type="predicted"/>
<feature type="transmembrane region" description="Helical" evidence="3">
    <location>
        <begin position="12"/>
        <end position="36"/>
    </location>
</feature>
<keyword evidence="3" id="KW-1133">Transmembrane helix</keyword>
<dbReference type="InterPro" id="IPR052346">
    <property type="entry name" value="O-mannosyl-transferase_TMTC"/>
</dbReference>
<dbReference type="AlphaFoldDB" id="A0A3B0UWA7"/>
<evidence type="ECO:0000256" key="2">
    <source>
        <dbReference type="ARBA" id="ARBA00022803"/>
    </source>
</evidence>
<evidence type="ECO:0000313" key="4">
    <source>
        <dbReference type="EMBL" id="VAW35221.1"/>
    </source>
</evidence>
<feature type="transmembrane region" description="Helical" evidence="3">
    <location>
        <begin position="119"/>
        <end position="141"/>
    </location>
</feature>
<sequence length="420" mass="45829">MDNILKSRWFTPAFLLVMAASVVVVYSGTFSAGFHFDDIPLIVENTALRAPENFFGLLMGQRGVTMATFALNYAAGGLDVTGYHIVNTAIHIINASLAYLLLTATLAKSGFNVERSRKIAAVAALFFALHPIQTQSVTYIVQRMESLSALFYLAALLAFVKAAGLNAKPRRIALYGSVVVFYILGFYSKEVAVTLPAVIFLYDLFFISSLRLKALAPRWPLYLALVVLLVYFIVSTVVPAGGFGDLSEEIARSSSPISAGFGVAGISAYEYLLTEFNVIIYYIALLFVPVNQNLDYDFPISSGLFQTPVVRDGAVLNIPIPMPAVSLVIILMIIGSGFWLLLRSRPSRTGGDGQSGGGRARVAAFFIFWFFILLSPTSSFIPILDVIFEHRLYLASLGFFTLVALFIDMVFSWGGEDVSG</sequence>
<accession>A0A3B0UWA7</accession>
<keyword evidence="3" id="KW-0812">Transmembrane</keyword>
<protein>
    <submittedName>
        <fullName evidence="4">TPR repeat-containing protein</fullName>
    </submittedName>
</protein>
<evidence type="ECO:0000256" key="1">
    <source>
        <dbReference type="ARBA" id="ARBA00022737"/>
    </source>
</evidence>
<feature type="transmembrane region" description="Helical" evidence="3">
    <location>
        <begin position="219"/>
        <end position="238"/>
    </location>
</feature>
<dbReference type="PANTHER" id="PTHR44227">
    <property type="match status" value="1"/>
</dbReference>